<dbReference type="PANTHER" id="PTHR10706">
    <property type="entry name" value="F-BOX FAMILY PROTEIN"/>
    <property type="match status" value="1"/>
</dbReference>
<evidence type="ECO:0000256" key="2">
    <source>
        <dbReference type="SAM" id="Phobius"/>
    </source>
</evidence>
<keyword evidence="2" id="KW-1133">Transmembrane helix</keyword>
<dbReference type="SUPFAM" id="SSF81383">
    <property type="entry name" value="F-box domain"/>
    <property type="match status" value="1"/>
</dbReference>
<protein>
    <recommendedName>
        <fullName evidence="3">F-box domain-containing protein</fullName>
    </recommendedName>
</protein>
<keyword evidence="5" id="KW-1185">Reference proteome</keyword>
<dbReference type="SUPFAM" id="SSF50965">
    <property type="entry name" value="Galactose oxidase, central domain"/>
    <property type="match status" value="1"/>
</dbReference>
<dbReference type="CDD" id="cd09917">
    <property type="entry name" value="F-box_SF"/>
    <property type="match status" value="1"/>
</dbReference>
<dbReference type="InterPro" id="IPR056592">
    <property type="entry name" value="Beta-prop_At3g26010-like"/>
</dbReference>
<feature type="transmembrane region" description="Helical" evidence="2">
    <location>
        <begin position="21"/>
        <end position="41"/>
    </location>
</feature>
<dbReference type="EMBL" id="PYDT01000005">
    <property type="protein sequence ID" value="THU60996.1"/>
    <property type="molecule type" value="Genomic_DNA"/>
</dbReference>
<dbReference type="PROSITE" id="PS50181">
    <property type="entry name" value="FBOX"/>
    <property type="match status" value="1"/>
</dbReference>
<dbReference type="InterPro" id="IPR001810">
    <property type="entry name" value="F-box_dom"/>
</dbReference>
<keyword evidence="2" id="KW-0812">Transmembrane</keyword>
<dbReference type="InterPro" id="IPR045048">
    <property type="entry name" value="FBXO31/39"/>
</dbReference>
<keyword evidence="2" id="KW-0472">Membrane</keyword>
<dbReference type="InterPro" id="IPR015915">
    <property type="entry name" value="Kelch-typ_b-propeller"/>
</dbReference>
<dbReference type="Gene3D" id="2.120.10.80">
    <property type="entry name" value="Kelch-type beta propeller"/>
    <property type="match status" value="1"/>
</dbReference>
<dbReference type="InterPro" id="IPR011043">
    <property type="entry name" value="Gal_Oxase/kelch_b-propeller"/>
</dbReference>
<dbReference type="AlphaFoldDB" id="A0A4V6T4F1"/>
<sequence>MGYGFSSVRLPVMLWHISKACCWFFVILSLLMCLILSHLSYLSEVAKTNLNLVQLPELDPYLRFADYVDLILLLVIVPSGSSICFMEGEASRESCPASFHGTELAGLRAIPEDTSGCREGSTLVSLDAVLPDDLLEKVFSFLPIVSVIRSGCVCKRWHEAVHAGRRSWIAMSPQRPWYFMFTCSDDVVGGYAYDPSLRKWYGFRFPCIENSNWSTSSSCGLVCLMDGENRSRVFVCNPITKDWKRLQDAPGGEFPDYTALAMSVDRRSHGYVVAVAKCKQVPQDYYQWDFSIHIYESETRTWVTAIREVLVGWRGGDECVICDGVLYSLIYPTGVLGNAESRHCLVMYDLSTRSSRTPLMCMAIPVPCSLTCGRLMNLRERLVMVGGIGKHDRPGIIKGIGIWELHKETWREVARMPHKFFQGFGELDDVFASSGTDDLIYIQSFGSPALLTFDMSLKQWRWSAKSPVTKRFPLQLFTGFCFEPRLEITC</sequence>
<organism evidence="4 5">
    <name type="scientific">Musa balbisiana</name>
    <name type="common">Banana</name>
    <dbReference type="NCBI Taxonomy" id="52838"/>
    <lineage>
        <taxon>Eukaryota</taxon>
        <taxon>Viridiplantae</taxon>
        <taxon>Streptophyta</taxon>
        <taxon>Embryophyta</taxon>
        <taxon>Tracheophyta</taxon>
        <taxon>Spermatophyta</taxon>
        <taxon>Magnoliopsida</taxon>
        <taxon>Liliopsida</taxon>
        <taxon>Zingiberales</taxon>
        <taxon>Musaceae</taxon>
        <taxon>Musa</taxon>
    </lineage>
</organism>
<dbReference type="Proteomes" id="UP000317650">
    <property type="component" value="Chromosome 7"/>
</dbReference>
<proteinExistence type="predicted"/>
<dbReference type="Pfam" id="PF00646">
    <property type="entry name" value="F-box"/>
    <property type="match status" value="1"/>
</dbReference>
<keyword evidence="1" id="KW-0833">Ubl conjugation pathway</keyword>
<dbReference type="InterPro" id="IPR036047">
    <property type="entry name" value="F-box-like_dom_sf"/>
</dbReference>
<dbReference type="PANTHER" id="PTHR10706:SF144">
    <property type="entry name" value="OS02G0260200 PROTEIN"/>
    <property type="match status" value="1"/>
</dbReference>
<evidence type="ECO:0000313" key="4">
    <source>
        <dbReference type="EMBL" id="THU60996.1"/>
    </source>
</evidence>
<evidence type="ECO:0000313" key="5">
    <source>
        <dbReference type="Proteomes" id="UP000317650"/>
    </source>
</evidence>
<dbReference type="FunFam" id="2.120.10.80:FF:000076">
    <property type="entry name" value="F-box/kelch-repeat protein At3g61590 family"/>
    <property type="match status" value="1"/>
</dbReference>
<reference evidence="4 5" key="1">
    <citation type="journal article" date="2019" name="Nat. Plants">
        <title>Genome sequencing of Musa balbisiana reveals subgenome evolution and function divergence in polyploid bananas.</title>
        <authorList>
            <person name="Yao X."/>
        </authorList>
    </citation>
    <scope>NUCLEOTIDE SEQUENCE [LARGE SCALE GENOMIC DNA]</scope>
    <source>
        <strain evidence="5">cv. DH-PKW</strain>
        <tissue evidence="4">Leaves</tissue>
    </source>
</reference>
<dbReference type="Pfam" id="PF24750">
    <property type="entry name" value="b-prop_At3g26010-like"/>
    <property type="match status" value="1"/>
</dbReference>
<feature type="domain" description="F-box" evidence="3">
    <location>
        <begin position="130"/>
        <end position="171"/>
    </location>
</feature>
<dbReference type="SMART" id="SM00256">
    <property type="entry name" value="FBOX"/>
    <property type="match status" value="1"/>
</dbReference>
<comment type="caution">
    <text evidence="4">The sequence shown here is derived from an EMBL/GenBank/DDBJ whole genome shotgun (WGS) entry which is preliminary data.</text>
</comment>
<dbReference type="FunFam" id="1.20.1280.50:FF:000030">
    <property type="entry name" value="F-box/kelch-repeat protein At3g61590"/>
    <property type="match status" value="1"/>
</dbReference>
<accession>A0A4V6T4F1</accession>
<evidence type="ECO:0000259" key="3">
    <source>
        <dbReference type="PROSITE" id="PS50181"/>
    </source>
</evidence>
<name>A0A4V6T4F1_MUSBA</name>
<gene>
    <name evidence="4" type="ORF">C4D60_Mb07t18630</name>
</gene>
<dbReference type="Gene3D" id="1.20.1280.50">
    <property type="match status" value="1"/>
</dbReference>
<evidence type="ECO:0000256" key="1">
    <source>
        <dbReference type="ARBA" id="ARBA00022786"/>
    </source>
</evidence>